<reference evidence="5" key="1">
    <citation type="submission" date="2016-10" db="EMBL/GenBank/DDBJ databases">
        <authorList>
            <person name="Varghese N."/>
            <person name="Submissions S."/>
        </authorList>
    </citation>
    <scope>NUCLEOTIDE SEQUENCE [LARGE SCALE GENOMIC DNA]</scope>
    <source>
        <strain evidence="5">CGMCC 1.9150</strain>
    </source>
</reference>
<keyword evidence="4" id="KW-0479">Metal-binding</keyword>
<evidence type="ECO:0000313" key="4">
    <source>
        <dbReference type="EMBL" id="SEK50587.1"/>
    </source>
</evidence>
<gene>
    <name evidence="4" type="ORF">SAMN04488129_102238</name>
</gene>
<dbReference type="GO" id="GO:0008270">
    <property type="term" value="F:zinc ion binding"/>
    <property type="evidence" value="ECO:0007669"/>
    <property type="project" value="UniProtKB-KW"/>
</dbReference>
<dbReference type="Proteomes" id="UP000198807">
    <property type="component" value="Unassembled WGS sequence"/>
</dbReference>
<evidence type="ECO:0000259" key="3">
    <source>
        <dbReference type="Pfam" id="PF14690"/>
    </source>
</evidence>
<evidence type="ECO:0000256" key="1">
    <source>
        <dbReference type="SAM" id="MobiDB-lite"/>
    </source>
</evidence>
<keyword evidence="5" id="KW-1185">Reference proteome</keyword>
<evidence type="ECO:0000313" key="5">
    <source>
        <dbReference type="Proteomes" id="UP000198807"/>
    </source>
</evidence>
<keyword evidence="4" id="KW-0862">Zinc</keyword>
<name>A0A1H7HLQ2_9GAMM</name>
<evidence type="ECO:0000259" key="2">
    <source>
        <dbReference type="Pfam" id="PF13542"/>
    </source>
</evidence>
<feature type="domain" description="Transposase IS204/IS1001/IS1096/IS1165 helix-turn-helix" evidence="2">
    <location>
        <begin position="53"/>
        <end position="80"/>
    </location>
</feature>
<proteinExistence type="predicted"/>
<accession>A0A1H7HLQ2</accession>
<dbReference type="InterPro" id="IPR032877">
    <property type="entry name" value="Transposase_HTH"/>
</dbReference>
<dbReference type="Pfam" id="PF14690">
    <property type="entry name" value="Zn_ribbon_ISL3"/>
    <property type="match status" value="1"/>
</dbReference>
<keyword evidence="4" id="KW-0863">Zinc-finger</keyword>
<feature type="domain" description="Transposase IS204/IS1001/IS1096/IS1165 zinc-finger" evidence="3">
    <location>
        <begin position="16"/>
        <end position="47"/>
    </location>
</feature>
<dbReference type="AlphaFoldDB" id="A0A1H7HLQ2"/>
<organism evidence="4 5">
    <name type="scientific">Halomonas daqiaonensis</name>
    <dbReference type="NCBI Taxonomy" id="650850"/>
    <lineage>
        <taxon>Bacteria</taxon>
        <taxon>Pseudomonadati</taxon>
        <taxon>Pseudomonadota</taxon>
        <taxon>Gammaproteobacteria</taxon>
        <taxon>Oceanospirillales</taxon>
        <taxon>Halomonadaceae</taxon>
        <taxon>Halomonas</taxon>
    </lineage>
</organism>
<sequence length="111" mass="12520">MSVVTDTRPLQRHPAHDFAEKTWRHLNFFQHHCYLHARVSRTKCPEHGVRRIKVPWARPGSDLTLLFEQSAMSLVKEMPVLASPPPGAKAKGGVCRKNPNNSMELSEIPAS</sequence>
<dbReference type="EMBL" id="FOBC01000002">
    <property type="protein sequence ID" value="SEK50587.1"/>
    <property type="molecule type" value="Genomic_DNA"/>
</dbReference>
<protein>
    <submittedName>
        <fullName evidence="4">Zinc-finger of transposase IS204/IS1001/IS1096/IS1165</fullName>
    </submittedName>
</protein>
<dbReference type="STRING" id="650850.SAMN04488129_102238"/>
<feature type="region of interest" description="Disordered" evidence="1">
    <location>
        <begin position="83"/>
        <end position="111"/>
    </location>
</feature>
<dbReference type="Pfam" id="PF13542">
    <property type="entry name" value="HTH_Tnp_ISL3"/>
    <property type="match status" value="1"/>
</dbReference>
<dbReference type="InterPro" id="IPR029261">
    <property type="entry name" value="Transposase_Znf"/>
</dbReference>